<evidence type="ECO:0000256" key="2">
    <source>
        <dbReference type="ARBA" id="ARBA00022729"/>
    </source>
</evidence>
<gene>
    <name evidence="5" type="ORF">CLW00_11544</name>
</gene>
<dbReference type="InterPro" id="IPR028082">
    <property type="entry name" value="Peripla_BP_I"/>
</dbReference>
<dbReference type="CDD" id="cd06268">
    <property type="entry name" value="PBP1_ABC_transporter_LIVBP-like"/>
    <property type="match status" value="1"/>
</dbReference>
<dbReference type="EMBL" id="PVTR01000015">
    <property type="protein sequence ID" value="PRY85003.1"/>
    <property type="molecule type" value="Genomic_DNA"/>
</dbReference>
<reference evidence="5 6" key="1">
    <citation type="submission" date="2018-03" db="EMBL/GenBank/DDBJ databases">
        <title>Genomic Encyclopedia of Archaeal and Bacterial Type Strains, Phase II (KMG-II): from individual species to whole genera.</title>
        <authorList>
            <person name="Goeker M."/>
        </authorList>
    </citation>
    <scope>NUCLEOTIDE SEQUENCE [LARGE SCALE GENOMIC DNA]</scope>
    <source>
        <strain evidence="5 6">DSM 27929</strain>
    </source>
</reference>
<organism evidence="5 6">
    <name type="scientific">Mongoliibacter ruber</name>
    <dbReference type="NCBI Taxonomy" id="1750599"/>
    <lineage>
        <taxon>Bacteria</taxon>
        <taxon>Pseudomonadati</taxon>
        <taxon>Bacteroidota</taxon>
        <taxon>Cytophagia</taxon>
        <taxon>Cytophagales</taxon>
        <taxon>Cyclobacteriaceae</taxon>
        <taxon>Mongoliibacter</taxon>
    </lineage>
</organism>
<dbReference type="InterPro" id="IPR011990">
    <property type="entry name" value="TPR-like_helical_dom_sf"/>
</dbReference>
<feature type="domain" description="Leucine-binding protein" evidence="4">
    <location>
        <begin position="271"/>
        <end position="542"/>
    </location>
</feature>
<keyword evidence="3" id="KW-1133">Transmembrane helix</keyword>
<dbReference type="SUPFAM" id="SSF53822">
    <property type="entry name" value="Periplasmic binding protein-like I"/>
    <property type="match status" value="1"/>
</dbReference>
<dbReference type="Proteomes" id="UP000238157">
    <property type="component" value="Unassembled WGS sequence"/>
</dbReference>
<keyword evidence="3" id="KW-0812">Transmembrane</keyword>
<proteinExistence type="inferred from homology"/>
<evidence type="ECO:0000256" key="3">
    <source>
        <dbReference type="SAM" id="Phobius"/>
    </source>
</evidence>
<sequence>MPPVEGWHFSFLLLENGLNSNPYNRYRICLSIQKILFMKRVFLVFLFTALFFVDSIAQDRLNDYKRAKTLIGYGNYDEAMDILKPYMERSQYGMLSNYANYHYAHAAYQSQQYGLASATLQSIADQKSWDKSEDAKYLLALSYFQEGKNKEALETINMITNSSLKREAENASFEFLRDAPLDFLLGNAKKYNENAGYRLALKSQLDRKTILSSNERTVHSELSKASDFADGLQGEKNGDVLEIALLLPFNYSGGSGVRNLSSGNFVFELYQGILLGVEELEKSGIKVNMKTFDTARDEEKIKSILVDPFMRQADVIIGPVYPEEVEIVMNFAENSKIPFINPLSNVDDKLQGLEFAYLFRPSVNAMADGVVDFARKNINGKKIALAYSSSTRDEQLAKQVQETATKFSFEIVKSEKVTGRSLIDFFREIDLTNTSGSQADLVVLLADDPNIASSALGFLESQNVSVPILVMDTWLYFSFANYEMLQSENFYFIGNNALRLGGDKVTSFREKYFNEYTAYPTFNSHLGYELTQWLGSVVNSAEGYDFRTNLDKKGFWEGNISYGLDFKNSSSNRYVPVLKLENGKLEIK</sequence>
<dbReference type="Gene3D" id="3.40.50.2300">
    <property type="match status" value="2"/>
</dbReference>
<dbReference type="SUPFAM" id="SSF48452">
    <property type="entry name" value="TPR-like"/>
    <property type="match status" value="1"/>
</dbReference>
<name>A0A2T0WE64_9BACT</name>
<feature type="transmembrane region" description="Helical" evidence="3">
    <location>
        <begin position="35"/>
        <end position="53"/>
    </location>
</feature>
<keyword evidence="3" id="KW-0472">Membrane</keyword>
<dbReference type="Gene3D" id="1.25.40.10">
    <property type="entry name" value="Tetratricopeptide repeat domain"/>
    <property type="match status" value="1"/>
</dbReference>
<comment type="similarity">
    <text evidence="1">Belongs to the leucine-binding protein family.</text>
</comment>
<dbReference type="InterPro" id="IPR028081">
    <property type="entry name" value="Leu-bd"/>
</dbReference>
<dbReference type="AlphaFoldDB" id="A0A2T0WE64"/>
<accession>A0A2T0WE64</accession>
<evidence type="ECO:0000259" key="4">
    <source>
        <dbReference type="Pfam" id="PF13458"/>
    </source>
</evidence>
<protein>
    <submittedName>
        <fullName evidence="5">ABC-type branched-subunit amino acid transport system substrate-binding protein</fullName>
    </submittedName>
</protein>
<dbReference type="Pfam" id="PF13458">
    <property type="entry name" value="Peripla_BP_6"/>
    <property type="match status" value="1"/>
</dbReference>
<keyword evidence="2" id="KW-0732">Signal</keyword>
<evidence type="ECO:0000313" key="6">
    <source>
        <dbReference type="Proteomes" id="UP000238157"/>
    </source>
</evidence>
<comment type="caution">
    <text evidence="5">The sequence shown here is derived from an EMBL/GenBank/DDBJ whole genome shotgun (WGS) entry which is preliminary data.</text>
</comment>
<evidence type="ECO:0000313" key="5">
    <source>
        <dbReference type="EMBL" id="PRY85003.1"/>
    </source>
</evidence>
<evidence type="ECO:0000256" key="1">
    <source>
        <dbReference type="ARBA" id="ARBA00010062"/>
    </source>
</evidence>
<keyword evidence="6" id="KW-1185">Reference proteome</keyword>